<dbReference type="PANTHER" id="PTHR30588:SF8">
    <property type="entry name" value="BRANCHED-CHAIN AMINO ACID PERMEASE BRAB"/>
    <property type="match status" value="1"/>
</dbReference>
<feature type="transmembrane region" description="Helical" evidence="9">
    <location>
        <begin position="9"/>
        <end position="28"/>
    </location>
</feature>
<keyword evidence="4" id="KW-1003">Cell membrane</keyword>
<evidence type="ECO:0000313" key="10">
    <source>
        <dbReference type="EMBL" id="QNM13978.1"/>
    </source>
</evidence>
<evidence type="ECO:0000313" key="11">
    <source>
        <dbReference type="Proteomes" id="UP000515856"/>
    </source>
</evidence>
<evidence type="ECO:0000256" key="2">
    <source>
        <dbReference type="ARBA" id="ARBA00008540"/>
    </source>
</evidence>
<dbReference type="RefSeq" id="WP_117453377.1">
    <property type="nucleotide sequence ID" value="NZ_CP060636.1"/>
</dbReference>
<evidence type="ECO:0000256" key="9">
    <source>
        <dbReference type="RuleBase" id="RU362122"/>
    </source>
</evidence>
<feature type="transmembrane region" description="Helical" evidence="9">
    <location>
        <begin position="416"/>
        <end position="436"/>
    </location>
</feature>
<name>A0A7G9GT46_9FIRM</name>
<sequence length="449" mass="48320">MEKLNLKQILSVSLTLFAIFFGAGNMIFPPAMGQLAGTNYFSALIGFILTDAGIAILGVTAVVLVGNSMSDLGALISKKFALILSVGVYLLIGPLFALPRTGSVSFELAALPYINTDYKMLFSLLFTGAFFGITYYLSSNPNKIVDIVGKYLTPFLLLSILAIFIATIVNINTNGGGSVLGNAAMPKDKYAAIPLFQGMIEGYNALDGPAGLAFAIIVINAIKNYGIKEKKNIAKYTILSGLGAAFFLAVVYFMLTYVGARTMIPFDNGGALLHSVTSHLFGGVGGVILGIAVLFACLTTSIGLTTSFSDYFHTILPNISYKKIAAIVCVFSFIISNVGLSQLIEISLPILIMIYPVTVSLILLSFCKKLIKTKRSVYILGMLFTFAASFINGLDSAGIQIAFISNAVHHLPFYDLSLGWIIPFMFGSLLGFLPIFEFMNKHNEQLETM</sequence>
<feature type="transmembrane region" description="Helical" evidence="9">
    <location>
        <begin position="118"/>
        <end position="139"/>
    </location>
</feature>
<evidence type="ECO:0000256" key="4">
    <source>
        <dbReference type="ARBA" id="ARBA00022475"/>
    </source>
</evidence>
<accession>A0A7G9GT46</accession>
<feature type="transmembrane region" description="Helical" evidence="9">
    <location>
        <begin position="280"/>
        <end position="304"/>
    </location>
</feature>
<keyword evidence="5 9" id="KW-0812">Transmembrane</keyword>
<dbReference type="AlphaFoldDB" id="A0A7G9GT46"/>
<dbReference type="GO" id="GO:0005886">
    <property type="term" value="C:plasma membrane"/>
    <property type="evidence" value="ECO:0007669"/>
    <property type="project" value="UniProtKB-SubCell"/>
</dbReference>
<evidence type="ECO:0000256" key="1">
    <source>
        <dbReference type="ARBA" id="ARBA00004651"/>
    </source>
</evidence>
<feature type="transmembrane region" description="Helical" evidence="9">
    <location>
        <begin position="80"/>
        <end position="98"/>
    </location>
</feature>
<dbReference type="GO" id="GO:0015820">
    <property type="term" value="P:L-leucine transport"/>
    <property type="evidence" value="ECO:0007669"/>
    <property type="project" value="TreeGrafter"/>
</dbReference>
<evidence type="ECO:0000256" key="6">
    <source>
        <dbReference type="ARBA" id="ARBA00022970"/>
    </source>
</evidence>
<keyword evidence="6 9" id="KW-0029">Amino-acid transport</keyword>
<dbReference type="GO" id="GO:0015188">
    <property type="term" value="F:L-isoleucine transmembrane transporter activity"/>
    <property type="evidence" value="ECO:0007669"/>
    <property type="project" value="TreeGrafter"/>
</dbReference>
<reference evidence="10 11" key="1">
    <citation type="submission" date="2020-08" db="EMBL/GenBank/DDBJ databases">
        <authorList>
            <person name="Liu C."/>
            <person name="Sun Q."/>
        </authorList>
    </citation>
    <scope>NUCLEOTIDE SEQUENCE [LARGE SCALE GENOMIC DNA]</scope>
    <source>
        <strain evidence="10 11">NSJ-61</strain>
    </source>
</reference>
<keyword evidence="8 9" id="KW-0472">Membrane</keyword>
<feature type="transmembrane region" description="Helical" evidence="9">
    <location>
        <begin position="40"/>
        <end position="68"/>
    </location>
</feature>
<organism evidence="10 11">
    <name type="scientific">[Eubacterium] hominis</name>
    <dbReference type="NCBI Taxonomy" id="2764325"/>
    <lineage>
        <taxon>Bacteria</taxon>
        <taxon>Bacillati</taxon>
        <taxon>Bacillota</taxon>
        <taxon>Erysipelotrichia</taxon>
        <taxon>Erysipelotrichales</taxon>
        <taxon>Erysipelotrichaceae</taxon>
        <taxon>Amedibacillus</taxon>
    </lineage>
</organism>
<dbReference type="GO" id="GO:0015190">
    <property type="term" value="F:L-leucine transmembrane transporter activity"/>
    <property type="evidence" value="ECO:0007669"/>
    <property type="project" value="TreeGrafter"/>
</dbReference>
<dbReference type="GO" id="GO:0015818">
    <property type="term" value="P:isoleucine transport"/>
    <property type="evidence" value="ECO:0007669"/>
    <property type="project" value="TreeGrafter"/>
</dbReference>
<evidence type="ECO:0000256" key="5">
    <source>
        <dbReference type="ARBA" id="ARBA00022692"/>
    </source>
</evidence>
<feature type="transmembrane region" description="Helical" evidence="9">
    <location>
        <begin position="208"/>
        <end position="226"/>
    </location>
</feature>
<dbReference type="NCBIfam" id="TIGR00796">
    <property type="entry name" value="livcs"/>
    <property type="match status" value="1"/>
</dbReference>
<evidence type="ECO:0000256" key="7">
    <source>
        <dbReference type="ARBA" id="ARBA00022989"/>
    </source>
</evidence>
<feature type="transmembrane region" description="Helical" evidence="9">
    <location>
        <begin position="346"/>
        <end position="366"/>
    </location>
</feature>
<dbReference type="Pfam" id="PF05525">
    <property type="entry name" value="Branch_AA_trans"/>
    <property type="match status" value="1"/>
</dbReference>
<dbReference type="KEGG" id="ehn:H9Q80_08595"/>
<feature type="transmembrane region" description="Helical" evidence="9">
    <location>
        <begin position="378"/>
        <end position="404"/>
    </location>
</feature>
<comment type="function">
    <text evidence="9">Component of the transport system for branched-chain amino acids.</text>
</comment>
<keyword evidence="11" id="KW-1185">Reference proteome</keyword>
<dbReference type="Proteomes" id="UP000515856">
    <property type="component" value="Chromosome"/>
</dbReference>
<feature type="transmembrane region" description="Helical" evidence="9">
    <location>
        <begin position="324"/>
        <end position="340"/>
    </location>
</feature>
<comment type="subcellular location">
    <subcellularLocation>
        <location evidence="1 9">Cell membrane</location>
        <topology evidence="1 9">Multi-pass membrane protein</topology>
    </subcellularLocation>
</comment>
<proteinExistence type="inferred from homology"/>
<evidence type="ECO:0000256" key="3">
    <source>
        <dbReference type="ARBA" id="ARBA00022448"/>
    </source>
</evidence>
<dbReference type="EMBL" id="CP060636">
    <property type="protein sequence ID" value="QNM13978.1"/>
    <property type="molecule type" value="Genomic_DNA"/>
</dbReference>
<dbReference type="GO" id="GO:0005304">
    <property type="term" value="F:L-valine transmembrane transporter activity"/>
    <property type="evidence" value="ECO:0007669"/>
    <property type="project" value="TreeGrafter"/>
</dbReference>
<comment type="similarity">
    <text evidence="2 9">Belongs to the branched chain amino acid transporter family.</text>
</comment>
<gene>
    <name evidence="10" type="primary">brnQ</name>
    <name evidence="10" type="ORF">H9Q80_08595</name>
</gene>
<dbReference type="PANTHER" id="PTHR30588">
    <property type="entry name" value="BRANCHED-CHAIN AMINO ACID TRANSPORT SYSTEM 2 CARRIER PROTEIN"/>
    <property type="match status" value="1"/>
</dbReference>
<keyword evidence="3 9" id="KW-0813">Transport</keyword>
<feature type="transmembrane region" description="Helical" evidence="9">
    <location>
        <begin position="238"/>
        <end position="260"/>
    </location>
</feature>
<keyword evidence="7 9" id="KW-1133">Transmembrane helix</keyword>
<dbReference type="InterPro" id="IPR004685">
    <property type="entry name" value="Brnchd-chn_aa_trnsp_Livcs"/>
</dbReference>
<protein>
    <recommendedName>
        <fullName evidence="9">Branched-chain amino acid transport system carrier protein</fullName>
    </recommendedName>
</protein>
<feature type="transmembrane region" description="Helical" evidence="9">
    <location>
        <begin position="151"/>
        <end position="171"/>
    </location>
</feature>
<evidence type="ECO:0000256" key="8">
    <source>
        <dbReference type="ARBA" id="ARBA00023136"/>
    </source>
</evidence>